<gene>
    <name evidence="2" type="ORF">QQF64_017541</name>
</gene>
<sequence length="121" mass="13795">MLYLCKYRTLLKTLQETGLCVSCIHAYVRVRLCVCECLSSFVLRHEKDIRKTTRTLSLASYILYGVKLQPNTHPNETTDSETNRIKRTEANSYFENCVASLLGGKKETRSHRDASSPPPKP</sequence>
<dbReference type="EMBL" id="JAYMGO010000021">
    <property type="protein sequence ID" value="KAL1252848.1"/>
    <property type="molecule type" value="Genomic_DNA"/>
</dbReference>
<evidence type="ECO:0000256" key="1">
    <source>
        <dbReference type="SAM" id="MobiDB-lite"/>
    </source>
</evidence>
<dbReference type="Proteomes" id="UP001558613">
    <property type="component" value="Unassembled WGS sequence"/>
</dbReference>
<protein>
    <submittedName>
        <fullName evidence="2">Uncharacterized protein</fullName>
    </submittedName>
</protein>
<feature type="compositionally biased region" description="Basic and acidic residues" evidence="1">
    <location>
        <begin position="104"/>
        <end position="114"/>
    </location>
</feature>
<name>A0ABR3LJ10_9TELE</name>
<comment type="caution">
    <text evidence="2">The sequence shown here is derived from an EMBL/GenBank/DDBJ whole genome shotgun (WGS) entry which is preliminary data.</text>
</comment>
<accession>A0ABR3LJ10</accession>
<proteinExistence type="predicted"/>
<reference evidence="2 3" key="1">
    <citation type="submission" date="2023-09" db="EMBL/GenBank/DDBJ databases">
        <authorList>
            <person name="Wang M."/>
        </authorList>
    </citation>
    <scope>NUCLEOTIDE SEQUENCE [LARGE SCALE GENOMIC DNA]</scope>
    <source>
        <strain evidence="2">GT-2023</strain>
        <tissue evidence="2">Liver</tissue>
    </source>
</reference>
<evidence type="ECO:0000313" key="2">
    <source>
        <dbReference type="EMBL" id="KAL1252848.1"/>
    </source>
</evidence>
<keyword evidence="3" id="KW-1185">Reference proteome</keyword>
<organism evidence="2 3">
    <name type="scientific">Cirrhinus molitorella</name>
    <name type="common">mud carp</name>
    <dbReference type="NCBI Taxonomy" id="172907"/>
    <lineage>
        <taxon>Eukaryota</taxon>
        <taxon>Metazoa</taxon>
        <taxon>Chordata</taxon>
        <taxon>Craniata</taxon>
        <taxon>Vertebrata</taxon>
        <taxon>Euteleostomi</taxon>
        <taxon>Actinopterygii</taxon>
        <taxon>Neopterygii</taxon>
        <taxon>Teleostei</taxon>
        <taxon>Ostariophysi</taxon>
        <taxon>Cypriniformes</taxon>
        <taxon>Cyprinidae</taxon>
        <taxon>Labeoninae</taxon>
        <taxon>Labeonini</taxon>
        <taxon>Cirrhinus</taxon>
    </lineage>
</organism>
<evidence type="ECO:0000313" key="3">
    <source>
        <dbReference type="Proteomes" id="UP001558613"/>
    </source>
</evidence>
<feature type="region of interest" description="Disordered" evidence="1">
    <location>
        <begin position="101"/>
        <end position="121"/>
    </location>
</feature>